<evidence type="ECO:0000313" key="1">
    <source>
        <dbReference type="EMBL" id="MFC4411824.1"/>
    </source>
</evidence>
<gene>
    <name evidence="1" type="ORF">ACFOZY_15650</name>
</gene>
<evidence type="ECO:0000313" key="2">
    <source>
        <dbReference type="Proteomes" id="UP001595817"/>
    </source>
</evidence>
<dbReference type="EMBL" id="JBHSEC010000022">
    <property type="protein sequence ID" value="MFC4411824.1"/>
    <property type="molecule type" value="Genomic_DNA"/>
</dbReference>
<dbReference type="RefSeq" id="WP_378157202.1">
    <property type="nucleotide sequence ID" value="NZ_JBHSEC010000022.1"/>
</dbReference>
<organism evidence="1 2">
    <name type="scientific">Chungangia koreensis</name>
    <dbReference type="NCBI Taxonomy" id="752657"/>
    <lineage>
        <taxon>Bacteria</taxon>
        <taxon>Bacillati</taxon>
        <taxon>Bacillota</taxon>
        <taxon>Bacilli</taxon>
        <taxon>Lactobacillales</taxon>
        <taxon>Chungangia</taxon>
    </lineage>
</organism>
<comment type="caution">
    <text evidence="1">The sequence shown here is derived from an EMBL/GenBank/DDBJ whole genome shotgun (WGS) entry which is preliminary data.</text>
</comment>
<evidence type="ECO:0008006" key="3">
    <source>
        <dbReference type="Google" id="ProtNLM"/>
    </source>
</evidence>
<sequence>MYPHNFCPTQVAPLRTNPVVCPPQYRCFDSFIPREVPFIHPIVNVNRQHFADIPRHYFTQSNVTVPARPVPATGPGFGVPPFGRPF</sequence>
<reference evidence="2" key="1">
    <citation type="journal article" date="2019" name="Int. J. Syst. Evol. Microbiol.">
        <title>The Global Catalogue of Microorganisms (GCM) 10K type strain sequencing project: providing services to taxonomists for standard genome sequencing and annotation.</title>
        <authorList>
            <consortium name="The Broad Institute Genomics Platform"/>
            <consortium name="The Broad Institute Genome Sequencing Center for Infectious Disease"/>
            <person name="Wu L."/>
            <person name="Ma J."/>
        </authorList>
    </citation>
    <scope>NUCLEOTIDE SEQUENCE [LARGE SCALE GENOMIC DNA]</scope>
    <source>
        <strain evidence="2">CCUG 59778</strain>
    </source>
</reference>
<name>A0ABV8X9P0_9LACT</name>
<keyword evidence="2" id="KW-1185">Reference proteome</keyword>
<proteinExistence type="predicted"/>
<accession>A0ABV8X9P0</accession>
<protein>
    <recommendedName>
        <fullName evidence="3">Spore coat protein D</fullName>
    </recommendedName>
</protein>
<dbReference type="Proteomes" id="UP001595817">
    <property type="component" value="Unassembled WGS sequence"/>
</dbReference>